<proteinExistence type="predicted"/>
<name>A0A8J6NL54_9BACT</name>
<evidence type="ECO:0000256" key="1">
    <source>
        <dbReference type="ARBA" id="ARBA00022603"/>
    </source>
</evidence>
<dbReference type="AlphaFoldDB" id="A0A8J6NL54"/>
<sequence length="419" mass="46722">MSTTTIETPLEKRIKRHVIGRKRQFFAATAPGLEPICRDELTSLLPSGTPMAIVEGGVEFKGRLHDCYLADLKLRTAGRVLMRIASFHAANFRQLERNLIAVPWELFLLPGTMTRIRVTSRHSRLYHKEAVAGRVQASMGYRFAQSGCWREAAPDPAVTQQIFVRVSANHFTLSIDSSGDLLFKRGIKPCSAKAPIRETLAAAALMLAGYSGSEPLIDPMCGSGTFSIEAALITQNIPPGWFRDFAFMQWPSFQPGRWKHMKQEAEKNIIRIKAPCIFASDRDDRAIRDLKNSVTQHDLSGIIAVSTRDFFDLAPKELTNRSGLVTLNPPFGRRLGSQRESDALFLAVCDRLKKEYKGWKVALIAPNPHLAEMIPFRLTTHLLPHGGLKVALMTGRIPDEKPPPDIRPRPKESGRITPG</sequence>
<comment type="caution">
    <text evidence="6">The sequence shown here is derived from an EMBL/GenBank/DDBJ whole genome shotgun (WGS) entry which is preliminary data.</text>
</comment>
<dbReference type="Gene3D" id="3.30.2130.30">
    <property type="match status" value="1"/>
</dbReference>
<evidence type="ECO:0000256" key="2">
    <source>
        <dbReference type="ARBA" id="ARBA00022679"/>
    </source>
</evidence>
<dbReference type="InterPro" id="IPR000241">
    <property type="entry name" value="RlmKL-like_Mtase"/>
</dbReference>
<dbReference type="CDD" id="cd11715">
    <property type="entry name" value="THUMP_AdoMetMT"/>
    <property type="match status" value="1"/>
</dbReference>
<dbReference type="Proteomes" id="UP000603434">
    <property type="component" value="Unassembled WGS sequence"/>
</dbReference>
<evidence type="ECO:0000313" key="7">
    <source>
        <dbReference type="Proteomes" id="UP000603434"/>
    </source>
</evidence>
<evidence type="ECO:0000259" key="5">
    <source>
        <dbReference type="Pfam" id="PF22020"/>
    </source>
</evidence>
<evidence type="ECO:0000313" key="6">
    <source>
        <dbReference type="EMBL" id="MBC8361727.1"/>
    </source>
</evidence>
<evidence type="ECO:0000256" key="3">
    <source>
        <dbReference type="SAM" id="MobiDB-lite"/>
    </source>
</evidence>
<keyword evidence="2" id="KW-0808">Transferase</keyword>
<dbReference type="GO" id="GO:0070043">
    <property type="term" value="F:rRNA (guanine-N7-)-methyltransferase activity"/>
    <property type="evidence" value="ECO:0007669"/>
    <property type="project" value="TreeGrafter"/>
</dbReference>
<feature type="compositionally biased region" description="Basic and acidic residues" evidence="3">
    <location>
        <begin position="397"/>
        <end position="419"/>
    </location>
</feature>
<dbReference type="SUPFAM" id="SSF53335">
    <property type="entry name" value="S-adenosyl-L-methionine-dependent methyltransferases"/>
    <property type="match status" value="1"/>
</dbReference>
<reference evidence="6 7" key="1">
    <citation type="submission" date="2020-08" db="EMBL/GenBank/DDBJ databases">
        <title>Bridging the membrane lipid divide: bacteria of the FCB group superphylum have the potential to synthesize archaeal ether lipids.</title>
        <authorList>
            <person name="Villanueva L."/>
            <person name="Von Meijenfeldt F.A.B."/>
            <person name="Westbye A.B."/>
            <person name="Yadav S."/>
            <person name="Hopmans E.C."/>
            <person name="Dutilh B.E."/>
            <person name="Sinninghe Damste J.S."/>
        </authorList>
    </citation>
    <scope>NUCLEOTIDE SEQUENCE [LARGE SCALE GENOMIC DNA]</scope>
    <source>
        <strain evidence="6">NIOZ-UU30</strain>
    </source>
</reference>
<dbReference type="InterPro" id="IPR054170">
    <property type="entry name" value="RlmL_1st"/>
</dbReference>
<dbReference type="InterPro" id="IPR053943">
    <property type="entry name" value="RlmKL-like_Mtase_CS"/>
</dbReference>
<gene>
    <name evidence="6" type="ORF">H8E23_10035</name>
</gene>
<keyword evidence="1" id="KW-0489">Methyltransferase</keyword>
<accession>A0A8J6NL54</accession>
<organism evidence="6 7">
    <name type="scientific">Candidatus Desulfatibia profunda</name>
    <dbReference type="NCBI Taxonomy" id="2841695"/>
    <lineage>
        <taxon>Bacteria</taxon>
        <taxon>Pseudomonadati</taxon>
        <taxon>Thermodesulfobacteriota</taxon>
        <taxon>Desulfobacteria</taxon>
        <taxon>Desulfobacterales</taxon>
        <taxon>Desulfobacterales incertae sedis</taxon>
        <taxon>Candidatus Desulfatibia</taxon>
    </lineage>
</organism>
<dbReference type="Pfam" id="PF01170">
    <property type="entry name" value="UPF0020"/>
    <property type="match status" value="1"/>
</dbReference>
<dbReference type="PANTHER" id="PTHR47313:SF1">
    <property type="entry name" value="RIBOSOMAL RNA LARGE SUBUNIT METHYLTRANSFERASE K_L"/>
    <property type="match status" value="1"/>
</dbReference>
<dbReference type="Pfam" id="PF22020">
    <property type="entry name" value="RlmL_1st"/>
    <property type="match status" value="1"/>
</dbReference>
<evidence type="ECO:0000259" key="4">
    <source>
        <dbReference type="Pfam" id="PF01170"/>
    </source>
</evidence>
<dbReference type="Gene3D" id="3.40.50.150">
    <property type="entry name" value="Vaccinia Virus protein VP39"/>
    <property type="match status" value="1"/>
</dbReference>
<dbReference type="GO" id="GO:0008990">
    <property type="term" value="F:rRNA (guanine-N2-)-methyltransferase activity"/>
    <property type="evidence" value="ECO:0007669"/>
    <property type="project" value="TreeGrafter"/>
</dbReference>
<dbReference type="PANTHER" id="PTHR47313">
    <property type="entry name" value="RIBOSOMAL RNA LARGE SUBUNIT METHYLTRANSFERASE K/L"/>
    <property type="match status" value="1"/>
</dbReference>
<feature type="domain" description="Ribosomal RNA large subunit methyltransferase K/L-like methyltransferase" evidence="4">
    <location>
        <begin position="185"/>
        <end position="374"/>
    </location>
</feature>
<dbReference type="PROSITE" id="PS01261">
    <property type="entry name" value="UPF0020"/>
    <property type="match status" value="1"/>
</dbReference>
<protein>
    <submittedName>
        <fullName evidence="6">Uncharacterized protein</fullName>
    </submittedName>
</protein>
<dbReference type="EMBL" id="JACNJH010000146">
    <property type="protein sequence ID" value="MBC8361727.1"/>
    <property type="molecule type" value="Genomic_DNA"/>
</dbReference>
<feature type="region of interest" description="Disordered" evidence="3">
    <location>
        <begin position="395"/>
        <end position="419"/>
    </location>
</feature>
<feature type="domain" description="RlmL ferredoxin-like" evidence="5">
    <location>
        <begin position="24"/>
        <end position="81"/>
    </location>
</feature>
<dbReference type="InterPro" id="IPR029063">
    <property type="entry name" value="SAM-dependent_MTases_sf"/>
</dbReference>